<dbReference type="Proteomes" id="UP000295830">
    <property type="component" value="Unassembled WGS sequence"/>
</dbReference>
<gene>
    <name evidence="4" type="ORF">DES49_0968</name>
</gene>
<accession>A0A4V3EQS5</accession>
<evidence type="ECO:0000259" key="3">
    <source>
        <dbReference type="Pfam" id="PF13505"/>
    </source>
</evidence>
<dbReference type="RefSeq" id="WP_133735244.1">
    <property type="nucleotide sequence ID" value="NZ_SOAX01000002.1"/>
</dbReference>
<dbReference type="OrthoDB" id="6364775at2"/>
<evidence type="ECO:0000313" key="4">
    <source>
        <dbReference type="EMBL" id="TDT43158.1"/>
    </source>
</evidence>
<dbReference type="Gene3D" id="2.40.160.20">
    <property type="match status" value="1"/>
</dbReference>
<comment type="caution">
    <text evidence="4">The sequence shown here is derived from an EMBL/GenBank/DDBJ whole genome shotgun (WGS) entry which is preliminary data.</text>
</comment>
<feature type="domain" description="Outer membrane protein beta-barrel" evidence="3">
    <location>
        <begin position="8"/>
        <end position="162"/>
    </location>
</feature>
<evidence type="ECO:0000256" key="2">
    <source>
        <dbReference type="SAM" id="SignalP"/>
    </source>
</evidence>
<dbReference type="Pfam" id="PF13505">
    <property type="entry name" value="OMP_b-brl"/>
    <property type="match status" value="1"/>
</dbReference>
<dbReference type="SUPFAM" id="SSF56925">
    <property type="entry name" value="OMPA-like"/>
    <property type="match status" value="1"/>
</dbReference>
<dbReference type="AlphaFoldDB" id="A0A4V3EQS5"/>
<reference evidence="4 5" key="1">
    <citation type="submission" date="2019-03" db="EMBL/GenBank/DDBJ databases">
        <title>Genomic Encyclopedia of Type Strains, Phase IV (KMG-IV): sequencing the most valuable type-strain genomes for metagenomic binning, comparative biology and taxonomic classification.</title>
        <authorList>
            <person name="Goeker M."/>
        </authorList>
    </citation>
    <scope>NUCLEOTIDE SEQUENCE [LARGE SCALE GENOMIC DNA]</scope>
    <source>
        <strain evidence="4 5">DSM 15505</strain>
    </source>
</reference>
<proteinExistence type="predicted"/>
<keyword evidence="5" id="KW-1185">Reference proteome</keyword>
<sequence length="201" mass="21088">MDVLKPILAASIGLFSVTASASNFSYTFLQGNLGTVEFDDSIVIANDKYDGLGTFGAVGSYQSEEGVTLEAGFTRGFNDGDNSEINATEAFIAGGFPIALNNSIDLYPQVGLVRSEAEVCINSTCADESDSGGVAAIGARAWVTSRVEAGASLAQTTLDDADPVTRFVIGWWLSPEEARLSLAAAAQEDQTSFTGGFRLQF</sequence>
<protein>
    <submittedName>
        <fullName evidence="4">Outer membrane protein with beta-barrel domain</fullName>
    </submittedName>
</protein>
<evidence type="ECO:0000313" key="5">
    <source>
        <dbReference type="Proteomes" id="UP000295830"/>
    </source>
</evidence>
<dbReference type="InterPro" id="IPR027385">
    <property type="entry name" value="Beta-barrel_OMP"/>
</dbReference>
<dbReference type="InterPro" id="IPR011250">
    <property type="entry name" value="OMP/PagP_B-barrel"/>
</dbReference>
<evidence type="ECO:0000256" key="1">
    <source>
        <dbReference type="ARBA" id="ARBA00022729"/>
    </source>
</evidence>
<organism evidence="4 5">
    <name type="scientific">Halospina denitrificans</name>
    <dbReference type="NCBI Taxonomy" id="332522"/>
    <lineage>
        <taxon>Bacteria</taxon>
        <taxon>Pseudomonadati</taxon>
        <taxon>Pseudomonadota</taxon>
        <taxon>Gammaproteobacteria</taxon>
        <taxon>Halospina</taxon>
    </lineage>
</organism>
<dbReference type="EMBL" id="SOAX01000002">
    <property type="protein sequence ID" value="TDT43158.1"/>
    <property type="molecule type" value="Genomic_DNA"/>
</dbReference>
<feature type="chain" id="PRO_5020475425" evidence="2">
    <location>
        <begin position="22"/>
        <end position="201"/>
    </location>
</feature>
<feature type="signal peptide" evidence="2">
    <location>
        <begin position="1"/>
        <end position="21"/>
    </location>
</feature>
<name>A0A4V3EQS5_9GAMM</name>
<keyword evidence="1 2" id="KW-0732">Signal</keyword>